<keyword evidence="2" id="KW-0328">Glycosyltransferase</keyword>
<dbReference type="CDD" id="cd03801">
    <property type="entry name" value="GT4_PimA-like"/>
    <property type="match status" value="1"/>
</dbReference>
<evidence type="ECO:0000256" key="3">
    <source>
        <dbReference type="ARBA" id="ARBA00022679"/>
    </source>
</evidence>
<evidence type="ECO:0000256" key="2">
    <source>
        <dbReference type="ARBA" id="ARBA00022676"/>
    </source>
</evidence>
<dbReference type="SUPFAM" id="SSF53756">
    <property type="entry name" value="UDP-Glycosyltransferase/glycogen phosphorylase"/>
    <property type="match status" value="1"/>
</dbReference>
<dbReference type="AlphaFoldDB" id="A0A853DK33"/>
<dbReference type="Gene3D" id="3.40.50.2000">
    <property type="entry name" value="Glycogen Phosphorylase B"/>
    <property type="match status" value="2"/>
</dbReference>
<dbReference type="Pfam" id="PF13439">
    <property type="entry name" value="Glyco_transf_4"/>
    <property type="match status" value="1"/>
</dbReference>
<accession>A0A853DK33</accession>
<dbReference type="PANTHER" id="PTHR45947:SF3">
    <property type="entry name" value="SULFOQUINOVOSYL TRANSFERASE SQD2"/>
    <property type="match status" value="1"/>
</dbReference>
<dbReference type="GO" id="GO:0016757">
    <property type="term" value="F:glycosyltransferase activity"/>
    <property type="evidence" value="ECO:0007669"/>
    <property type="project" value="UniProtKB-KW"/>
</dbReference>
<dbReference type="GO" id="GO:1901137">
    <property type="term" value="P:carbohydrate derivative biosynthetic process"/>
    <property type="evidence" value="ECO:0007669"/>
    <property type="project" value="UniProtKB-ARBA"/>
</dbReference>
<dbReference type="RefSeq" id="WP_179483373.1">
    <property type="nucleotide sequence ID" value="NZ_JACCFW010000001.1"/>
</dbReference>
<keyword evidence="3 6" id="KW-0808">Transferase</keyword>
<evidence type="ECO:0000259" key="5">
    <source>
        <dbReference type="Pfam" id="PF13439"/>
    </source>
</evidence>
<name>A0A853DK33_9MICO</name>
<dbReference type="InterPro" id="IPR028098">
    <property type="entry name" value="Glyco_trans_4-like_N"/>
</dbReference>
<sequence>MRIIHVADSFPPDVGGIERQVETLARRQTAEGHDVTVITAVAEQGAVDRDLTVARAAEGRWLTVAFPWRNHAMVADLLDGSQVDIVHAHFTVVSPLAIFVTREASRRGIPVAITVHSLWWKVAVATRVSTLPFGWGRMRAAWSAVSTVAAEHVQRTLLSVDEVSVLPNLVDTPWWVNPRPVPTKETPQREVRLVLVGRLKKRKHVDEFLDALAEARKQVPPGTRVKVSILGDGPRRKDLLAQVERLGLSDWVHFLGYHPSGDIKDVFHESDLFVASSRQEAFGIAALEARSAGLPVIGYRPNGLSDFITDGVDGVLVADGAGMADALATLIGRPDELHRLRVNAATLPPRVCPEDAVRAETELYERARAMHPERRRPVLRSVAR</sequence>
<dbReference type="Proteomes" id="UP000571817">
    <property type="component" value="Unassembled WGS sequence"/>
</dbReference>
<reference evidence="6 7" key="1">
    <citation type="submission" date="2020-07" db="EMBL/GenBank/DDBJ databases">
        <title>Sequencing the genomes of 1000 actinobacteria strains.</title>
        <authorList>
            <person name="Klenk H.-P."/>
        </authorList>
    </citation>
    <scope>NUCLEOTIDE SEQUENCE [LARGE SCALE GENOMIC DNA]</scope>
    <source>
        <strain evidence="6 7">DSM 29531</strain>
    </source>
</reference>
<proteinExistence type="predicted"/>
<dbReference type="PANTHER" id="PTHR45947">
    <property type="entry name" value="SULFOQUINOVOSYL TRANSFERASE SQD2"/>
    <property type="match status" value="1"/>
</dbReference>
<dbReference type="InterPro" id="IPR001296">
    <property type="entry name" value="Glyco_trans_1"/>
</dbReference>
<evidence type="ECO:0000256" key="1">
    <source>
        <dbReference type="ARBA" id="ARBA00021292"/>
    </source>
</evidence>
<dbReference type="EMBL" id="JACCFW010000001">
    <property type="protein sequence ID" value="NYJ76299.1"/>
    <property type="molecule type" value="Genomic_DNA"/>
</dbReference>
<dbReference type="Pfam" id="PF00534">
    <property type="entry name" value="Glycos_transf_1"/>
    <property type="match status" value="1"/>
</dbReference>
<evidence type="ECO:0000259" key="4">
    <source>
        <dbReference type="Pfam" id="PF00534"/>
    </source>
</evidence>
<protein>
    <recommendedName>
        <fullName evidence="1">D-inositol 3-phosphate glycosyltransferase</fullName>
    </recommendedName>
</protein>
<keyword evidence="7" id="KW-1185">Reference proteome</keyword>
<dbReference type="InterPro" id="IPR050194">
    <property type="entry name" value="Glycosyltransferase_grp1"/>
</dbReference>
<gene>
    <name evidence="6" type="ORF">HNR15_003262</name>
</gene>
<evidence type="ECO:0000313" key="6">
    <source>
        <dbReference type="EMBL" id="NYJ76299.1"/>
    </source>
</evidence>
<feature type="domain" description="Glycosyltransferase subfamily 4-like N-terminal" evidence="5">
    <location>
        <begin position="14"/>
        <end position="172"/>
    </location>
</feature>
<organism evidence="6 7">
    <name type="scientific">Allobranchiibius huperziae</name>
    <dbReference type="NCBI Taxonomy" id="1874116"/>
    <lineage>
        <taxon>Bacteria</taxon>
        <taxon>Bacillati</taxon>
        <taxon>Actinomycetota</taxon>
        <taxon>Actinomycetes</taxon>
        <taxon>Micrococcales</taxon>
        <taxon>Dermacoccaceae</taxon>
        <taxon>Allobranchiibius</taxon>
    </lineage>
</organism>
<evidence type="ECO:0000313" key="7">
    <source>
        <dbReference type="Proteomes" id="UP000571817"/>
    </source>
</evidence>
<comment type="caution">
    <text evidence="6">The sequence shown here is derived from an EMBL/GenBank/DDBJ whole genome shotgun (WGS) entry which is preliminary data.</text>
</comment>
<feature type="domain" description="Glycosyl transferase family 1" evidence="4">
    <location>
        <begin position="187"/>
        <end position="344"/>
    </location>
</feature>